<comment type="similarity">
    <text evidence="2">Belongs to the binding-protein-dependent transport system permease family. CysTW subfamily.</text>
</comment>
<evidence type="ECO:0000313" key="11">
    <source>
        <dbReference type="Proteomes" id="UP000310754"/>
    </source>
</evidence>
<keyword evidence="11" id="KW-1185">Reference proteome</keyword>
<dbReference type="EMBL" id="SSOA01000001">
    <property type="protein sequence ID" value="THF54075.1"/>
    <property type="molecule type" value="Genomic_DNA"/>
</dbReference>
<comment type="caution">
    <text evidence="10">The sequence shown here is derived from an EMBL/GenBank/DDBJ whole genome shotgun (WGS) entry which is preliminary data.</text>
</comment>
<dbReference type="SUPFAM" id="SSF161098">
    <property type="entry name" value="MetI-like"/>
    <property type="match status" value="1"/>
</dbReference>
<feature type="transmembrane region" description="Helical" evidence="8">
    <location>
        <begin position="275"/>
        <end position="295"/>
    </location>
</feature>
<dbReference type="GO" id="GO:0005886">
    <property type="term" value="C:plasma membrane"/>
    <property type="evidence" value="ECO:0007669"/>
    <property type="project" value="UniProtKB-SubCell"/>
</dbReference>
<dbReference type="CDD" id="cd06261">
    <property type="entry name" value="TM_PBP2"/>
    <property type="match status" value="1"/>
</dbReference>
<evidence type="ECO:0000256" key="7">
    <source>
        <dbReference type="ARBA" id="ARBA00023136"/>
    </source>
</evidence>
<reference evidence="10 11" key="1">
    <citation type="submission" date="2019-04" db="EMBL/GenBank/DDBJ databases">
        <title>Rhizobium terrae sp. nov., isolated from a paddy soil.</title>
        <authorList>
            <person name="Lin S.-Y."/>
            <person name="Hameed A."/>
            <person name="Huang H.-I."/>
            <person name="Young C.-C."/>
        </authorList>
    </citation>
    <scope>NUCLEOTIDE SEQUENCE [LARGE SCALE GENOMIC DNA]</scope>
    <source>
        <strain evidence="10 11">CC-HIH110</strain>
    </source>
</reference>
<feature type="transmembrane region" description="Helical" evidence="8">
    <location>
        <begin position="123"/>
        <end position="142"/>
    </location>
</feature>
<gene>
    <name evidence="10" type="ORF">E6C51_03000</name>
</gene>
<dbReference type="RefSeq" id="WP_146930430.1">
    <property type="nucleotide sequence ID" value="NZ_SSOA01000001.1"/>
</dbReference>
<dbReference type="PANTHER" id="PTHR42929">
    <property type="entry name" value="INNER MEMBRANE ABC TRANSPORTER PERMEASE PROTEIN YDCU-RELATED-RELATED"/>
    <property type="match status" value="1"/>
</dbReference>
<feature type="transmembrane region" description="Helical" evidence="8">
    <location>
        <begin position="20"/>
        <end position="47"/>
    </location>
</feature>
<organism evidence="10 11">
    <name type="scientific">Allorhizobium terrae</name>
    <dbReference type="NCBI Taxonomy" id="1848972"/>
    <lineage>
        <taxon>Bacteria</taxon>
        <taxon>Pseudomonadati</taxon>
        <taxon>Pseudomonadota</taxon>
        <taxon>Alphaproteobacteria</taxon>
        <taxon>Hyphomicrobiales</taxon>
        <taxon>Rhizobiaceae</taxon>
        <taxon>Rhizobium/Agrobacterium group</taxon>
        <taxon>Allorhizobium</taxon>
    </lineage>
</organism>
<feature type="domain" description="ABC transmembrane type-1" evidence="9">
    <location>
        <begin position="88"/>
        <end position="294"/>
    </location>
</feature>
<dbReference type="GO" id="GO:0055085">
    <property type="term" value="P:transmembrane transport"/>
    <property type="evidence" value="ECO:0007669"/>
    <property type="project" value="InterPro"/>
</dbReference>
<evidence type="ECO:0000256" key="4">
    <source>
        <dbReference type="ARBA" id="ARBA00022475"/>
    </source>
</evidence>
<dbReference type="Proteomes" id="UP000310754">
    <property type="component" value="Unassembled WGS sequence"/>
</dbReference>
<feature type="transmembrane region" description="Helical" evidence="8">
    <location>
        <begin position="94"/>
        <end position="114"/>
    </location>
</feature>
<dbReference type="InterPro" id="IPR035906">
    <property type="entry name" value="MetI-like_sf"/>
</dbReference>
<sequence length="306" mass="33881">MNSLSMHERARQKADIRGRWLRSAPALVLVTLGAVAPLLVVFVYSFLSAGDYGDVKFELSGQGWFNVLFEVDFLDGAVSFAQTNLDVLVRSIKLALLTTLICAVVGFPTAFFIATRKRQVRSVWLFLITIPFWTNMLIRTFAIQDLLRTEGIVNSQLLRFGIIDKPIQFLYTDTAVLLGMLYIFLPLMVLPLYSSLEKFDFRLVEAAYDLYASRWAMLTKVIMPLAAPGLLAGSVLVFIPAVSNYIVPQLMGGGKNMMIGNLIDLQFGQGRNWPLGSALAVTLVVIVSVVLIVVMRRAKGAEVSHG</sequence>
<dbReference type="PANTHER" id="PTHR42929:SF1">
    <property type="entry name" value="INNER MEMBRANE ABC TRANSPORTER PERMEASE PROTEIN YDCU-RELATED"/>
    <property type="match status" value="1"/>
</dbReference>
<protein>
    <submittedName>
        <fullName evidence="10">ABC transporter permease</fullName>
    </submittedName>
</protein>
<keyword evidence="3 8" id="KW-0813">Transport</keyword>
<keyword evidence="5 8" id="KW-0812">Transmembrane</keyword>
<evidence type="ECO:0000256" key="6">
    <source>
        <dbReference type="ARBA" id="ARBA00022989"/>
    </source>
</evidence>
<evidence type="ECO:0000313" key="10">
    <source>
        <dbReference type="EMBL" id="THF54075.1"/>
    </source>
</evidence>
<dbReference type="PROSITE" id="PS50928">
    <property type="entry name" value="ABC_TM1"/>
    <property type="match status" value="1"/>
</dbReference>
<feature type="transmembrane region" description="Helical" evidence="8">
    <location>
        <begin position="221"/>
        <end position="247"/>
    </location>
</feature>
<evidence type="ECO:0000256" key="8">
    <source>
        <dbReference type="RuleBase" id="RU363032"/>
    </source>
</evidence>
<dbReference type="Pfam" id="PF00528">
    <property type="entry name" value="BPD_transp_1"/>
    <property type="match status" value="1"/>
</dbReference>
<evidence type="ECO:0000256" key="5">
    <source>
        <dbReference type="ARBA" id="ARBA00022692"/>
    </source>
</evidence>
<evidence type="ECO:0000256" key="1">
    <source>
        <dbReference type="ARBA" id="ARBA00004651"/>
    </source>
</evidence>
<name>A0A4S4A6C3_9HYPH</name>
<feature type="transmembrane region" description="Helical" evidence="8">
    <location>
        <begin position="175"/>
        <end position="193"/>
    </location>
</feature>
<dbReference type="Gene3D" id="1.10.3720.10">
    <property type="entry name" value="MetI-like"/>
    <property type="match status" value="1"/>
</dbReference>
<evidence type="ECO:0000256" key="3">
    <source>
        <dbReference type="ARBA" id="ARBA00022448"/>
    </source>
</evidence>
<keyword evidence="6 8" id="KW-1133">Transmembrane helix</keyword>
<accession>A0A4S4A6C3</accession>
<proteinExistence type="inferred from homology"/>
<keyword evidence="4" id="KW-1003">Cell membrane</keyword>
<comment type="subcellular location">
    <subcellularLocation>
        <location evidence="1 8">Cell membrane</location>
        <topology evidence="1 8">Multi-pass membrane protein</topology>
    </subcellularLocation>
</comment>
<keyword evidence="7 8" id="KW-0472">Membrane</keyword>
<evidence type="ECO:0000256" key="2">
    <source>
        <dbReference type="ARBA" id="ARBA00007069"/>
    </source>
</evidence>
<dbReference type="InterPro" id="IPR000515">
    <property type="entry name" value="MetI-like"/>
</dbReference>
<dbReference type="AlphaFoldDB" id="A0A4S4A6C3"/>
<evidence type="ECO:0000259" key="9">
    <source>
        <dbReference type="PROSITE" id="PS50928"/>
    </source>
</evidence>